<dbReference type="PANTHER" id="PTHR43459">
    <property type="entry name" value="ENOYL-COA HYDRATASE"/>
    <property type="match status" value="1"/>
</dbReference>
<organism evidence="3 4">
    <name type="scientific">Bradyrhizobium centrolobii</name>
    <dbReference type="NCBI Taxonomy" id="1505087"/>
    <lineage>
        <taxon>Bacteria</taxon>
        <taxon>Pseudomonadati</taxon>
        <taxon>Pseudomonadota</taxon>
        <taxon>Alphaproteobacteria</taxon>
        <taxon>Hyphomicrobiales</taxon>
        <taxon>Nitrobacteraceae</taxon>
        <taxon>Bradyrhizobium</taxon>
    </lineage>
</organism>
<dbReference type="InterPro" id="IPR018376">
    <property type="entry name" value="Enoyl-CoA_hyd/isom_CS"/>
</dbReference>
<dbReference type="InterPro" id="IPR014748">
    <property type="entry name" value="Enoyl-CoA_hydra_C"/>
</dbReference>
<dbReference type="Gene3D" id="1.10.12.10">
    <property type="entry name" value="Lyase 2-enoyl-coa Hydratase, Chain A, domain 2"/>
    <property type="match status" value="1"/>
</dbReference>
<dbReference type="OrthoDB" id="9777711at2"/>
<dbReference type="CDD" id="cd06558">
    <property type="entry name" value="crotonase-like"/>
    <property type="match status" value="1"/>
</dbReference>
<reference evidence="3 4" key="1">
    <citation type="submission" date="2016-03" db="EMBL/GenBank/DDBJ databases">
        <title>Draft Genome Sequence of the Strain BR 10245 (Bradyrhizobium sp.) isolated from nodules of Centrolobium paraense.</title>
        <authorList>
            <person name="Simoes-Araujo J.L.Sr."/>
            <person name="Barauna A.C."/>
            <person name="Silva K."/>
            <person name="Zilli J.E."/>
        </authorList>
    </citation>
    <scope>NUCLEOTIDE SEQUENCE [LARGE SCALE GENOMIC DNA]</scope>
    <source>
        <strain evidence="3 4">BR 10245</strain>
    </source>
</reference>
<dbReference type="PROSITE" id="PS00166">
    <property type="entry name" value="ENOYL_COA_HYDRATASE"/>
    <property type="match status" value="1"/>
</dbReference>
<evidence type="ECO:0000313" key="4">
    <source>
        <dbReference type="Proteomes" id="UP000076959"/>
    </source>
</evidence>
<dbReference type="NCBIfam" id="NF006107">
    <property type="entry name" value="PRK08258.1"/>
    <property type="match status" value="1"/>
</dbReference>
<dbReference type="AlphaFoldDB" id="A0A176Y9D5"/>
<dbReference type="GO" id="GO:0003824">
    <property type="term" value="F:catalytic activity"/>
    <property type="evidence" value="ECO:0007669"/>
    <property type="project" value="InterPro"/>
</dbReference>
<evidence type="ECO:0000256" key="1">
    <source>
        <dbReference type="ARBA" id="ARBA00005254"/>
    </source>
</evidence>
<comment type="caution">
    <text evidence="3">The sequence shown here is derived from an EMBL/GenBank/DDBJ whole genome shotgun (WGS) entry which is preliminary data.</text>
</comment>
<dbReference type="EMBL" id="LUUB01000106">
    <property type="protein sequence ID" value="OAF01173.1"/>
    <property type="molecule type" value="Genomic_DNA"/>
</dbReference>
<protein>
    <submittedName>
        <fullName evidence="3">Enoyl-CoA hydratase</fullName>
    </submittedName>
</protein>
<sequence length="278" mass="29681">MSRPANPVTVPLADYSPQNFLLAVVDGVATVTLNRPERKNPLTFESYRELTDFFRACAFDDAVKAIVVTGAGGNFSSGGDVFEIIGPLVKMDTKGLTAFTRMTGDLVKAMRACPQPIVAAVEGICAGAGAIIAMASDMRLAASGTKVAFLFNKVGLAGCDMGACAILPRIIGQSRASELLYTGRFMTAEEGERWGFFSRIVTPEQVLPQAQVLAKQVAEGPTFANTMTKRMLAMEWAMSVEEAIEAEAVAQALCMTTADFERAFVAFANKVKPVSRGD</sequence>
<dbReference type="PANTHER" id="PTHR43459:SF1">
    <property type="entry name" value="EG:BACN32G11.4 PROTEIN"/>
    <property type="match status" value="1"/>
</dbReference>
<proteinExistence type="inferred from homology"/>
<keyword evidence="4" id="KW-1185">Reference proteome</keyword>
<gene>
    <name evidence="3" type="ORF">AYJ54_29235</name>
</gene>
<name>A0A176Y9D5_9BRAD</name>
<dbReference type="InterPro" id="IPR001753">
    <property type="entry name" value="Enoyl-CoA_hydra/iso"/>
</dbReference>
<dbReference type="STRING" id="1505087.AYJ54_29235"/>
<dbReference type="Proteomes" id="UP000076959">
    <property type="component" value="Unassembled WGS sequence"/>
</dbReference>
<evidence type="ECO:0000313" key="3">
    <source>
        <dbReference type="EMBL" id="OAF01173.1"/>
    </source>
</evidence>
<comment type="similarity">
    <text evidence="1 2">Belongs to the enoyl-CoA hydratase/isomerase family.</text>
</comment>
<dbReference type="RefSeq" id="WP_063707504.1">
    <property type="nucleotide sequence ID" value="NZ_LUUB01000106.1"/>
</dbReference>
<evidence type="ECO:0000256" key="2">
    <source>
        <dbReference type="RuleBase" id="RU003707"/>
    </source>
</evidence>
<dbReference type="Gene3D" id="3.90.226.10">
    <property type="entry name" value="2-enoyl-CoA Hydratase, Chain A, domain 1"/>
    <property type="match status" value="1"/>
</dbReference>
<accession>A0A176Y9D5</accession>
<dbReference type="SUPFAM" id="SSF52096">
    <property type="entry name" value="ClpP/crotonase"/>
    <property type="match status" value="1"/>
</dbReference>
<dbReference type="InterPro" id="IPR029045">
    <property type="entry name" value="ClpP/crotonase-like_dom_sf"/>
</dbReference>
<dbReference type="Pfam" id="PF00378">
    <property type="entry name" value="ECH_1"/>
    <property type="match status" value="1"/>
</dbReference>